<evidence type="ECO:0000256" key="1">
    <source>
        <dbReference type="ARBA" id="ARBA00022448"/>
    </source>
</evidence>
<evidence type="ECO:0000256" key="6">
    <source>
        <dbReference type="ARBA" id="ARBA00023014"/>
    </source>
</evidence>
<evidence type="ECO:0000313" key="9">
    <source>
        <dbReference type="EMBL" id="OQD44772.1"/>
    </source>
</evidence>
<feature type="transmembrane region" description="Helical" evidence="7">
    <location>
        <begin position="25"/>
        <end position="44"/>
    </location>
</feature>
<proteinExistence type="predicted"/>
<dbReference type="GO" id="GO:0005886">
    <property type="term" value="C:plasma membrane"/>
    <property type="evidence" value="ECO:0007669"/>
    <property type="project" value="TreeGrafter"/>
</dbReference>
<evidence type="ECO:0000256" key="2">
    <source>
        <dbReference type="ARBA" id="ARBA00022485"/>
    </source>
</evidence>
<dbReference type="AlphaFoldDB" id="A0A1V6LXA6"/>
<dbReference type="PROSITE" id="PS51379">
    <property type="entry name" value="4FE4S_FER_2"/>
    <property type="match status" value="2"/>
</dbReference>
<comment type="caution">
    <text evidence="9">The sequence shown here is derived from an EMBL/GenBank/DDBJ whole genome shotgun (WGS) entry which is preliminary data.</text>
</comment>
<keyword evidence="3" id="KW-0479">Metal-binding</keyword>
<accession>A0A1V6LXA6</accession>
<feature type="domain" description="4Fe-4S ferredoxin-type" evidence="8">
    <location>
        <begin position="172"/>
        <end position="200"/>
    </location>
</feature>
<evidence type="ECO:0000256" key="4">
    <source>
        <dbReference type="ARBA" id="ARBA00022982"/>
    </source>
</evidence>
<feature type="transmembrane region" description="Helical" evidence="7">
    <location>
        <begin position="230"/>
        <end position="249"/>
    </location>
</feature>
<keyword evidence="1" id="KW-0813">Transport</keyword>
<feature type="domain" description="4Fe-4S ferredoxin-type" evidence="8">
    <location>
        <begin position="138"/>
        <end position="167"/>
    </location>
</feature>
<dbReference type="Gene3D" id="3.30.70.20">
    <property type="match status" value="1"/>
</dbReference>
<reference evidence="9 10" key="1">
    <citation type="journal article" date="2016" name="Genome Announc.">
        <title>Draft Genome Sequence of the Anaerobic Ammonium-Oxidizing Bacterium 'Candidatus Brocadia sp. 40'.</title>
        <authorList>
            <person name="Ali M."/>
            <person name="Haroon M.F."/>
            <person name="Narita Y."/>
            <person name="Zhang L."/>
            <person name="Rangel Shaw D."/>
            <person name="Okabe S."/>
            <person name="Saikaly P.E."/>
        </authorList>
    </citation>
    <scope>NUCLEOTIDE SEQUENCE [LARGE SCALE GENOMIC DNA]</scope>
    <source>
        <strain evidence="9 10">40</strain>
    </source>
</reference>
<dbReference type="SUPFAM" id="SSF54862">
    <property type="entry name" value="4Fe-4S ferredoxins"/>
    <property type="match status" value="1"/>
</dbReference>
<dbReference type="PROSITE" id="PS00198">
    <property type="entry name" value="4FE4S_FER_1"/>
    <property type="match status" value="1"/>
</dbReference>
<dbReference type="Pfam" id="PF13237">
    <property type="entry name" value="Fer4_10"/>
    <property type="match status" value="1"/>
</dbReference>
<keyword evidence="2" id="KW-0004">4Fe-4S</keyword>
<keyword evidence="6" id="KW-0411">Iron-sulfur</keyword>
<evidence type="ECO:0000259" key="8">
    <source>
        <dbReference type="PROSITE" id="PS51379"/>
    </source>
</evidence>
<dbReference type="InterPro" id="IPR017900">
    <property type="entry name" value="4Fe4S_Fe_S_CS"/>
</dbReference>
<sequence length="303" mass="35222">MRKLNISGYQRIRKKNILFNTRFRWLFRSIVFFILLLPVILYWIRHEYSFYFNVQKPSPMSDLPGNNNLLFSVNSPFNMQLATHGMTILDFIIPFVAGIFIVFVMTFVFNYFYGQGAFCRILCPYTIMLVPFMNLSAWQKKITRISNCTGCRACSDNCPQGIDVSREIYHYDGKVINKECIKCYHCVDACSSQTLADSRKKAAPQTKPIHIYEKTPWQNSYKHLQVIEPFHPVLDVILIVIAIVCGSITSRLGGFWFYVGTIGGYIVFRRLISWLLTEEVHLQNRKIITKSQNQMGQKKTMVT</sequence>
<dbReference type="Proteomes" id="UP000242219">
    <property type="component" value="Unassembled WGS sequence"/>
</dbReference>
<organism evidence="9 10">
    <name type="scientific">Candidatus Brocadia sapporoensis</name>
    <dbReference type="NCBI Taxonomy" id="392547"/>
    <lineage>
        <taxon>Bacteria</taxon>
        <taxon>Pseudomonadati</taxon>
        <taxon>Planctomycetota</taxon>
        <taxon>Candidatus Brocadiia</taxon>
        <taxon>Candidatus Brocadiales</taxon>
        <taxon>Candidatus Brocadiaceae</taxon>
        <taxon>Candidatus Brocadia</taxon>
    </lineage>
</organism>
<evidence type="ECO:0000256" key="7">
    <source>
        <dbReference type="SAM" id="Phobius"/>
    </source>
</evidence>
<dbReference type="GO" id="GO:0051539">
    <property type="term" value="F:4 iron, 4 sulfur cluster binding"/>
    <property type="evidence" value="ECO:0007669"/>
    <property type="project" value="UniProtKB-KW"/>
</dbReference>
<protein>
    <recommendedName>
        <fullName evidence="8">4Fe-4S ferredoxin-type domain-containing protein</fullName>
    </recommendedName>
</protein>
<dbReference type="InterPro" id="IPR017896">
    <property type="entry name" value="4Fe4S_Fe-S-bd"/>
</dbReference>
<feature type="transmembrane region" description="Helical" evidence="7">
    <location>
        <begin position="91"/>
        <end position="113"/>
    </location>
</feature>
<dbReference type="PANTHER" id="PTHR30176">
    <property type="entry name" value="FERREDOXIN-TYPE PROTEIN NAPH"/>
    <property type="match status" value="1"/>
</dbReference>
<dbReference type="EMBL" id="MJUW02000117">
    <property type="protein sequence ID" value="OQD44772.1"/>
    <property type="molecule type" value="Genomic_DNA"/>
</dbReference>
<dbReference type="PANTHER" id="PTHR30176:SF3">
    <property type="entry name" value="FERREDOXIN-TYPE PROTEIN NAPH"/>
    <property type="match status" value="1"/>
</dbReference>
<evidence type="ECO:0000256" key="5">
    <source>
        <dbReference type="ARBA" id="ARBA00023004"/>
    </source>
</evidence>
<name>A0A1V6LXA6_9BACT</name>
<keyword evidence="7" id="KW-1133">Transmembrane helix</keyword>
<keyword evidence="4" id="KW-0249">Electron transport</keyword>
<keyword evidence="7" id="KW-0812">Transmembrane</keyword>
<gene>
    <name evidence="9" type="ORF">BIY37_12210</name>
</gene>
<keyword evidence="5" id="KW-0408">Iron</keyword>
<dbReference type="GO" id="GO:0046872">
    <property type="term" value="F:metal ion binding"/>
    <property type="evidence" value="ECO:0007669"/>
    <property type="project" value="UniProtKB-KW"/>
</dbReference>
<keyword evidence="10" id="KW-1185">Reference proteome</keyword>
<dbReference type="InterPro" id="IPR051684">
    <property type="entry name" value="Electron_Trans/Redox"/>
</dbReference>
<evidence type="ECO:0000256" key="3">
    <source>
        <dbReference type="ARBA" id="ARBA00022723"/>
    </source>
</evidence>
<keyword evidence="7" id="KW-0472">Membrane</keyword>
<evidence type="ECO:0000313" key="10">
    <source>
        <dbReference type="Proteomes" id="UP000242219"/>
    </source>
</evidence>